<feature type="region of interest" description="Disordered" evidence="4">
    <location>
        <begin position="631"/>
        <end position="659"/>
    </location>
</feature>
<feature type="region of interest" description="Disordered" evidence="4">
    <location>
        <begin position="700"/>
        <end position="722"/>
    </location>
</feature>
<dbReference type="PANTHER" id="PTHR23196:SF32">
    <property type="entry name" value="BRCT DOMAIN-CONTAINING DNA REPAIR PROTEIN"/>
    <property type="match status" value="1"/>
</dbReference>
<dbReference type="CDD" id="cd18432">
    <property type="entry name" value="BRCT_PAXIP1_rpt6_like"/>
    <property type="match status" value="1"/>
</dbReference>
<evidence type="ECO:0000256" key="1">
    <source>
        <dbReference type="ARBA" id="ARBA00004123"/>
    </source>
</evidence>
<gene>
    <name evidence="6" type="ORF">TIFTF001_007379</name>
</gene>
<keyword evidence="2" id="KW-0227">DNA damage</keyword>
<dbReference type="Proteomes" id="UP001187192">
    <property type="component" value="Unassembled WGS sequence"/>
</dbReference>
<dbReference type="InterPro" id="IPR036420">
    <property type="entry name" value="BRCT_dom_sf"/>
</dbReference>
<dbReference type="EMBL" id="BTGU01000007">
    <property type="protein sequence ID" value="GMN38147.1"/>
    <property type="molecule type" value="Genomic_DNA"/>
</dbReference>
<evidence type="ECO:0000256" key="3">
    <source>
        <dbReference type="ARBA" id="ARBA00023242"/>
    </source>
</evidence>
<dbReference type="SUPFAM" id="SSF52113">
    <property type="entry name" value="BRCT domain"/>
    <property type="match status" value="1"/>
</dbReference>
<feature type="region of interest" description="Disordered" evidence="4">
    <location>
        <begin position="591"/>
        <end position="611"/>
    </location>
</feature>
<keyword evidence="3" id="KW-0539">Nucleus</keyword>
<comment type="caution">
    <text evidence="6">The sequence shown here is derived from an EMBL/GenBank/DDBJ whole genome shotgun (WGS) entry which is preliminary data.</text>
</comment>
<dbReference type="PROSITE" id="PS50172">
    <property type="entry name" value="BRCT"/>
    <property type="match status" value="1"/>
</dbReference>
<dbReference type="CDD" id="cd17744">
    <property type="entry name" value="BRCT_MDC1_rpt1"/>
    <property type="match status" value="1"/>
</dbReference>
<feature type="region of interest" description="Disordered" evidence="4">
    <location>
        <begin position="512"/>
        <end position="535"/>
    </location>
</feature>
<feature type="compositionally biased region" description="Polar residues" evidence="4">
    <location>
        <begin position="459"/>
        <end position="477"/>
    </location>
</feature>
<dbReference type="GO" id="GO:0006974">
    <property type="term" value="P:DNA damage response"/>
    <property type="evidence" value="ECO:0007669"/>
    <property type="project" value="UniProtKB-KW"/>
</dbReference>
<evidence type="ECO:0000256" key="2">
    <source>
        <dbReference type="ARBA" id="ARBA00022763"/>
    </source>
</evidence>
<reference evidence="6" key="1">
    <citation type="submission" date="2023-07" db="EMBL/GenBank/DDBJ databases">
        <title>draft genome sequence of fig (Ficus carica).</title>
        <authorList>
            <person name="Takahashi T."/>
            <person name="Nishimura K."/>
        </authorList>
    </citation>
    <scope>NUCLEOTIDE SEQUENCE</scope>
</reference>
<evidence type="ECO:0000259" key="5">
    <source>
        <dbReference type="PROSITE" id="PS50172"/>
    </source>
</evidence>
<proteinExistence type="predicted"/>
<dbReference type="GO" id="GO:0005634">
    <property type="term" value="C:nucleus"/>
    <property type="evidence" value="ECO:0007669"/>
    <property type="project" value="UniProtKB-SubCell"/>
</dbReference>
<dbReference type="InterPro" id="IPR051579">
    <property type="entry name" value="DDR_Transcriptional_Reg"/>
</dbReference>
<organism evidence="6 7">
    <name type="scientific">Ficus carica</name>
    <name type="common">Common fig</name>
    <dbReference type="NCBI Taxonomy" id="3494"/>
    <lineage>
        <taxon>Eukaryota</taxon>
        <taxon>Viridiplantae</taxon>
        <taxon>Streptophyta</taxon>
        <taxon>Embryophyta</taxon>
        <taxon>Tracheophyta</taxon>
        <taxon>Spermatophyta</taxon>
        <taxon>Magnoliopsida</taxon>
        <taxon>eudicotyledons</taxon>
        <taxon>Gunneridae</taxon>
        <taxon>Pentapetalae</taxon>
        <taxon>rosids</taxon>
        <taxon>fabids</taxon>
        <taxon>Rosales</taxon>
        <taxon>Moraceae</taxon>
        <taxon>Ficeae</taxon>
        <taxon>Ficus</taxon>
    </lineage>
</organism>
<evidence type="ECO:0000256" key="4">
    <source>
        <dbReference type="SAM" id="MobiDB-lite"/>
    </source>
</evidence>
<dbReference type="SMART" id="SM00292">
    <property type="entry name" value="BRCT"/>
    <property type="match status" value="1"/>
</dbReference>
<evidence type="ECO:0000313" key="6">
    <source>
        <dbReference type="EMBL" id="GMN38147.1"/>
    </source>
</evidence>
<sequence>MAIDFPSHHLLIASEYENRNCNEDDRPQFQDAVPLGSPVEETQLCNLDFDTELLYDSDCGGDGKMTEPPCEYEEEMVLDSEDEEINGSRLVTVTKSLPDNEAEKRPEQLCVGTEVSKTSFGNEKVLHGKFACEREIVTVRLNNETSQELEEWSQSHSHSQAEALGFVDHFVSINKVDMSQGTDYRKTHKEKSPAVSSAEGPRNLARRFHQQTEVKENWKFEFIDNDPFEGLDSFRKKRSCTSHPTDVDADNRGYISLGNEGRDRAGILNFGKETKDLSNLDKGFEGRSSKYGSEITQVYEAVNEVKSSKEMELAGKPLEASDMGSDTLEIYDIGFNTQIAAEAIEALAYGNPFGNSSTGGCQDMENNVDGSLRGVTENNARLKLPFIQAGACYDIGAILGSAKRKKRSDRRSVKMRHFGRDISNFSKKQSGIEELDPELKKSRSVLRNRLSAETKLCGRNSTTSDETSGRSSAQPIKQSEEGVLEMNNHMISATSIQNILPINEQSRRQGVKVSPFTSRTGQHDSGVRLNRSEDRACTRRERMSDKIDQGALVYKRKRSRLNAYPLRVSSVRGKGLELCYSSEGAKKSMLNTSSKSDMWNCPKGQRTSRRVGKHSNIAVDLNVPFNLHNQERTTGKANLKEKGKSASRTRPCVPLNSSRNDFLGSLPGKSFAKPDLGVSIKVLSGSECITSVAVGVEKDHTSTESSNNTLEPSGSDCTTMSSKTSKNVVPFNNTYSCHQKRPCNKNLPKTSLLKELINLGVPKQIPEFGWKELRRRRDMGHVRVLFSQHLDDDIIKQQRKAATRLGTSIVSCSMEATHFIADKFARTKNMLEAIALGKPVVTHLWLESCAQANCFIDEKNYILRDAKKEKEFGFSMPVSLVRANQHPLLKGRGVFVTPNIKPEKEMIINLVRAVHGQPLEKLQISSWNDENIPEGLLILSCEEDHSICLPFLKKGSAIYSSELLLNGVVTQKLEYKRHQLFANDVKRNCS</sequence>
<dbReference type="PANTHER" id="PTHR23196">
    <property type="entry name" value="PAX TRANSCRIPTION ACTIVATION DOMAIN INTERACTING PROTEIN"/>
    <property type="match status" value="1"/>
</dbReference>
<dbReference type="Pfam" id="PF16770">
    <property type="entry name" value="RTT107_BRCT_5"/>
    <property type="match status" value="1"/>
</dbReference>
<feature type="domain" description="BRCT" evidence="5">
    <location>
        <begin position="799"/>
        <end position="863"/>
    </location>
</feature>
<dbReference type="Gene3D" id="3.40.50.10190">
    <property type="entry name" value="BRCT domain"/>
    <property type="match status" value="2"/>
</dbReference>
<feature type="compositionally biased region" description="Polar residues" evidence="4">
    <location>
        <begin position="703"/>
        <end position="722"/>
    </location>
</feature>
<evidence type="ECO:0000313" key="7">
    <source>
        <dbReference type="Proteomes" id="UP001187192"/>
    </source>
</evidence>
<accession>A0AA87ZQ10</accession>
<comment type="subcellular location">
    <subcellularLocation>
        <location evidence="1">Nucleus</location>
    </subcellularLocation>
</comment>
<keyword evidence="7" id="KW-1185">Reference proteome</keyword>
<feature type="region of interest" description="Disordered" evidence="4">
    <location>
        <begin position="455"/>
        <end position="477"/>
    </location>
</feature>
<dbReference type="AlphaFoldDB" id="A0AA87ZQ10"/>
<protein>
    <recommendedName>
        <fullName evidence="5">BRCT domain-containing protein</fullName>
    </recommendedName>
</protein>
<dbReference type="InterPro" id="IPR001357">
    <property type="entry name" value="BRCT_dom"/>
</dbReference>
<feature type="compositionally biased region" description="Basic and acidic residues" evidence="4">
    <location>
        <begin position="521"/>
        <end position="535"/>
    </location>
</feature>
<feature type="compositionally biased region" description="Basic and acidic residues" evidence="4">
    <location>
        <begin position="631"/>
        <end position="644"/>
    </location>
</feature>
<dbReference type="Pfam" id="PF16589">
    <property type="entry name" value="BRCT_2"/>
    <property type="match status" value="1"/>
</dbReference>
<name>A0AA87ZQ10_FICCA</name>